<dbReference type="Pfam" id="PF01663">
    <property type="entry name" value="Phosphodiest"/>
    <property type="match status" value="1"/>
</dbReference>
<sequence>MKWDYEHNLLNVSASLHRWYGLPSEYDGNRSVDAWLNQHHFRTIIALLIDGMGTEILKPKLKETSFFRTFLSDSVSTVYPPTTTAATTSFLTGKSPRENGWLGWNQYFADEDDQIILFRHHSEYGTAEYPDDFAERHLPIRKIYDDLNCHGIKADSVWPSWAPHNPSKDYEDLLNNLLQKASGFEMRFLYGYWDELDSYMHAYGPSSPGTKEMLNDLDAATRAFAEKPPEDTGLLIIADHGQIDVQSYDMKNDAELCSFFRKAPSLEARTVAFFIREEKKAAFPEFFHERFGDQFILKPSSDPEAQAMFGPGRPSEHFEAFLGDYLAFAVTPLQLCYGKGTDLRGNHAGMMHDEAAVPVILYPEVSE</sequence>
<dbReference type="RefSeq" id="WP_154504273.1">
    <property type="nucleotide sequence ID" value="NZ_VUMN01000012.1"/>
</dbReference>
<protein>
    <submittedName>
        <fullName evidence="1">Uncharacterized protein</fullName>
    </submittedName>
</protein>
<dbReference type="Gene3D" id="3.40.720.10">
    <property type="entry name" value="Alkaline Phosphatase, subunit A"/>
    <property type="match status" value="1"/>
</dbReference>
<dbReference type="Proteomes" id="UP000461880">
    <property type="component" value="Unassembled WGS sequence"/>
</dbReference>
<evidence type="ECO:0000313" key="2">
    <source>
        <dbReference type="Proteomes" id="UP000461880"/>
    </source>
</evidence>
<dbReference type="EMBL" id="VUMN01000012">
    <property type="protein sequence ID" value="MSS58468.1"/>
    <property type="molecule type" value="Genomic_DNA"/>
</dbReference>
<comment type="caution">
    <text evidence="1">The sequence shown here is derived from an EMBL/GenBank/DDBJ whole genome shotgun (WGS) entry which is preliminary data.</text>
</comment>
<reference evidence="1 2" key="1">
    <citation type="submission" date="2019-08" db="EMBL/GenBank/DDBJ databases">
        <title>In-depth cultivation of the pig gut microbiome towards novel bacterial diversity and tailored functional studies.</title>
        <authorList>
            <person name="Wylensek D."/>
            <person name="Hitch T.C.A."/>
            <person name="Clavel T."/>
        </authorList>
    </citation>
    <scope>NUCLEOTIDE SEQUENCE [LARGE SCALE GENOMIC DNA]</scope>
    <source>
        <strain evidence="1 2">Oil+RF-744-GAM-WT-6</strain>
    </source>
</reference>
<proteinExistence type="predicted"/>
<gene>
    <name evidence="1" type="ORF">FYJ51_06075</name>
</gene>
<dbReference type="SUPFAM" id="SSF53649">
    <property type="entry name" value="Alkaline phosphatase-like"/>
    <property type="match status" value="1"/>
</dbReference>
<dbReference type="AlphaFoldDB" id="A0A7X2NS79"/>
<dbReference type="InterPro" id="IPR017850">
    <property type="entry name" value="Alkaline_phosphatase_core_sf"/>
</dbReference>
<keyword evidence="2" id="KW-1185">Reference proteome</keyword>
<name>A0A7X2NS79_9FIRM</name>
<dbReference type="InterPro" id="IPR002591">
    <property type="entry name" value="Phosphodiest/P_Trfase"/>
</dbReference>
<organism evidence="1 2">
    <name type="scientific">Stecheria intestinalis</name>
    <dbReference type="NCBI Taxonomy" id="2606630"/>
    <lineage>
        <taxon>Bacteria</taxon>
        <taxon>Bacillati</taxon>
        <taxon>Bacillota</taxon>
        <taxon>Erysipelotrichia</taxon>
        <taxon>Erysipelotrichales</taxon>
        <taxon>Erysipelotrichaceae</taxon>
        <taxon>Stecheria</taxon>
    </lineage>
</organism>
<accession>A0A7X2NS79</accession>
<evidence type="ECO:0000313" key="1">
    <source>
        <dbReference type="EMBL" id="MSS58468.1"/>
    </source>
</evidence>